<feature type="region of interest" description="Disordered" evidence="5">
    <location>
        <begin position="44"/>
        <end position="65"/>
    </location>
</feature>
<feature type="transmembrane region" description="Helical" evidence="6">
    <location>
        <begin position="80"/>
        <end position="101"/>
    </location>
</feature>
<dbReference type="GO" id="GO:0016020">
    <property type="term" value="C:membrane"/>
    <property type="evidence" value="ECO:0007669"/>
    <property type="project" value="UniProtKB-SubCell"/>
</dbReference>
<evidence type="ECO:0000256" key="3">
    <source>
        <dbReference type="ARBA" id="ARBA00022989"/>
    </source>
</evidence>
<protein>
    <recommendedName>
        <fullName evidence="7">Nodulin-like domain-containing protein</fullName>
    </recommendedName>
</protein>
<dbReference type="Pfam" id="PF06813">
    <property type="entry name" value="Nodulin-like"/>
    <property type="match status" value="1"/>
</dbReference>
<dbReference type="SUPFAM" id="SSF103473">
    <property type="entry name" value="MFS general substrate transporter"/>
    <property type="match status" value="1"/>
</dbReference>
<comment type="caution">
    <text evidence="8">The sequence shown here is derived from an EMBL/GenBank/DDBJ whole genome shotgun (WGS) entry which is preliminary data.</text>
</comment>
<dbReference type="InterPro" id="IPR010658">
    <property type="entry name" value="Nodulin-like"/>
</dbReference>
<dbReference type="Gene3D" id="1.20.1250.20">
    <property type="entry name" value="MFS general substrate transporter like domains"/>
    <property type="match status" value="2"/>
</dbReference>
<feature type="compositionally biased region" description="Polar residues" evidence="5">
    <location>
        <begin position="1"/>
        <end position="13"/>
    </location>
</feature>
<evidence type="ECO:0000259" key="7">
    <source>
        <dbReference type="Pfam" id="PF06813"/>
    </source>
</evidence>
<feature type="transmembrane region" description="Helical" evidence="6">
    <location>
        <begin position="383"/>
        <end position="401"/>
    </location>
</feature>
<organism evidence="8 9">
    <name type="scientific">Cylindrotheca closterium</name>
    <dbReference type="NCBI Taxonomy" id="2856"/>
    <lineage>
        <taxon>Eukaryota</taxon>
        <taxon>Sar</taxon>
        <taxon>Stramenopiles</taxon>
        <taxon>Ochrophyta</taxon>
        <taxon>Bacillariophyta</taxon>
        <taxon>Bacillariophyceae</taxon>
        <taxon>Bacillariophycidae</taxon>
        <taxon>Bacillariales</taxon>
        <taxon>Bacillariaceae</taxon>
        <taxon>Cylindrotheca</taxon>
    </lineage>
</organism>
<feature type="transmembrane region" description="Helical" evidence="6">
    <location>
        <begin position="480"/>
        <end position="503"/>
    </location>
</feature>
<dbReference type="PANTHER" id="PTHR21576:SF158">
    <property type="entry name" value="RIBOSOMAL RNA-PROCESSING PROTEIN 12-LIKE CONSERVED DOMAIN-CONTAINING PROTEIN"/>
    <property type="match status" value="1"/>
</dbReference>
<sequence>MGANRSNYRTMSSEPPDGDEQAAVPRSGTTVVAETESLLNDVNGHARPLLPASSSNPNVDDDADADADANYDANYDALRAILPTLIISILLGLVSGTLYGFGRYARRLKKVLNFTQSQVQRLGICMDCGNYVGHPLTGLIYDRKGPVFSCLVAAVVVFVGYWRIRWTMLNHHHEEEELSPADSFWLNLAFSGVGFGSGLGYISGLGSTTKALLKLSSNGGGSSSEYFGTGIGLVAASYGLSSTLVGLTYHYLPGLPSFFLFWALIVPTVNLSAATMFSRQAKEEEQVEEEEEEEIEEESLAGSLPESSMQRNLSFSDMVRLSSLNLEDPLVVELDAVSHASHGSHAGSHAVSNPNNSTTFEELATGEDAPGIAAWDSWKKLEFWLLFASFSCASGCGLLVINNLSTMVQSMGGSDSLAGTLIIVLSISNVCGRVLMGILGDSRTSTSPSLRRIWLLQGVNLTMVIAMILGYIGGQHKICLAIMVIMVALAYGGSWVLIVALASNLFGQDHFGKDYGLLALGPALSGLIFNEASARWYEEHAPNNTCIGRECYQTAYLAAGVVALMGNVVTSILYKTQLRKEH</sequence>
<feature type="transmembrane region" description="Helical" evidence="6">
    <location>
        <begin position="554"/>
        <end position="574"/>
    </location>
</feature>
<dbReference type="InterPro" id="IPR036259">
    <property type="entry name" value="MFS_trans_sf"/>
</dbReference>
<dbReference type="Proteomes" id="UP001295423">
    <property type="component" value="Unassembled WGS sequence"/>
</dbReference>
<name>A0AAD2FX95_9STRA</name>
<evidence type="ECO:0000313" key="8">
    <source>
        <dbReference type="EMBL" id="CAJ1955645.1"/>
    </source>
</evidence>
<feature type="transmembrane region" description="Helical" evidence="6">
    <location>
        <begin position="515"/>
        <end position="534"/>
    </location>
</feature>
<evidence type="ECO:0000256" key="2">
    <source>
        <dbReference type="ARBA" id="ARBA00022692"/>
    </source>
</evidence>
<dbReference type="AlphaFoldDB" id="A0AAD2FX95"/>
<evidence type="ECO:0000256" key="6">
    <source>
        <dbReference type="SAM" id="Phobius"/>
    </source>
</evidence>
<reference evidence="8" key="1">
    <citation type="submission" date="2023-08" db="EMBL/GenBank/DDBJ databases">
        <authorList>
            <person name="Audoor S."/>
            <person name="Bilcke G."/>
        </authorList>
    </citation>
    <scope>NUCLEOTIDE SEQUENCE</scope>
</reference>
<feature type="region of interest" description="Disordered" evidence="5">
    <location>
        <begin position="1"/>
        <end position="29"/>
    </location>
</feature>
<keyword evidence="2 6" id="KW-0812">Transmembrane</keyword>
<dbReference type="GO" id="GO:0022857">
    <property type="term" value="F:transmembrane transporter activity"/>
    <property type="evidence" value="ECO:0007669"/>
    <property type="project" value="InterPro"/>
</dbReference>
<dbReference type="PANTHER" id="PTHR21576">
    <property type="entry name" value="UNCHARACTERIZED NODULIN-LIKE PROTEIN"/>
    <property type="match status" value="1"/>
</dbReference>
<proteinExistence type="predicted"/>
<feature type="transmembrane region" description="Helical" evidence="6">
    <location>
        <begin position="453"/>
        <end position="474"/>
    </location>
</feature>
<comment type="subcellular location">
    <subcellularLocation>
        <location evidence="1">Membrane</location>
        <topology evidence="1">Multi-pass membrane protein</topology>
    </subcellularLocation>
</comment>
<evidence type="ECO:0000313" key="9">
    <source>
        <dbReference type="Proteomes" id="UP001295423"/>
    </source>
</evidence>
<accession>A0AAD2FX95</accession>
<gene>
    <name evidence="8" type="ORF">CYCCA115_LOCUS15853</name>
</gene>
<keyword evidence="4 6" id="KW-0472">Membrane</keyword>
<keyword evidence="3 6" id="KW-1133">Transmembrane helix</keyword>
<dbReference type="Pfam" id="PF07690">
    <property type="entry name" value="MFS_1"/>
    <property type="match status" value="1"/>
</dbReference>
<feature type="domain" description="Nodulin-like" evidence="7">
    <location>
        <begin position="85"/>
        <end position="171"/>
    </location>
</feature>
<feature type="compositionally biased region" description="Acidic residues" evidence="5">
    <location>
        <begin position="285"/>
        <end position="299"/>
    </location>
</feature>
<feature type="region of interest" description="Disordered" evidence="5">
    <location>
        <begin position="282"/>
        <end position="307"/>
    </location>
</feature>
<evidence type="ECO:0000256" key="5">
    <source>
        <dbReference type="SAM" id="MobiDB-lite"/>
    </source>
</evidence>
<dbReference type="EMBL" id="CAKOGP040001892">
    <property type="protein sequence ID" value="CAJ1955645.1"/>
    <property type="molecule type" value="Genomic_DNA"/>
</dbReference>
<feature type="transmembrane region" description="Helical" evidence="6">
    <location>
        <begin position="258"/>
        <end position="277"/>
    </location>
</feature>
<evidence type="ECO:0000256" key="1">
    <source>
        <dbReference type="ARBA" id="ARBA00004141"/>
    </source>
</evidence>
<keyword evidence="9" id="KW-1185">Reference proteome</keyword>
<feature type="transmembrane region" description="Helical" evidence="6">
    <location>
        <begin position="184"/>
        <end position="205"/>
    </location>
</feature>
<evidence type="ECO:0000256" key="4">
    <source>
        <dbReference type="ARBA" id="ARBA00023136"/>
    </source>
</evidence>
<feature type="transmembrane region" description="Helical" evidence="6">
    <location>
        <begin position="226"/>
        <end position="252"/>
    </location>
</feature>
<dbReference type="InterPro" id="IPR011701">
    <property type="entry name" value="MFS"/>
</dbReference>
<feature type="transmembrane region" description="Helical" evidence="6">
    <location>
        <begin position="145"/>
        <end position="164"/>
    </location>
</feature>
<feature type="transmembrane region" description="Helical" evidence="6">
    <location>
        <begin position="421"/>
        <end position="441"/>
    </location>
</feature>